<reference evidence="4 5" key="2">
    <citation type="submission" date="2019-05" db="EMBL/GenBank/DDBJ databases">
        <title>Glycomyces buryatensis sp. nov.</title>
        <authorList>
            <person name="Nikitina E."/>
        </authorList>
    </citation>
    <scope>NUCLEOTIDE SEQUENCE [LARGE SCALE GENOMIC DNA]</scope>
    <source>
        <strain evidence="4 5">18</strain>
    </source>
</reference>
<dbReference type="InterPro" id="IPR029058">
    <property type="entry name" value="AB_hydrolase_fold"/>
</dbReference>
<gene>
    <name evidence="4" type="ORF">FAB82_07120</name>
</gene>
<dbReference type="RefSeq" id="WP_136533849.1">
    <property type="nucleotide sequence ID" value="NZ_STGY01000025.1"/>
</dbReference>
<name>A0A4S8QD02_9ACTN</name>
<dbReference type="AlphaFoldDB" id="A0A4S8QD02"/>
<accession>A0A4S8QD02</accession>
<reference evidence="5" key="1">
    <citation type="submission" date="2019-04" db="EMBL/GenBank/DDBJ databases">
        <title>Nocardioides xinjiangensis sp. nov.</title>
        <authorList>
            <person name="Liu S."/>
        </authorList>
    </citation>
    <scope>NUCLEOTIDE SEQUENCE [LARGE SCALE GENOMIC DNA]</scope>
    <source>
        <strain evidence="5">18</strain>
    </source>
</reference>
<evidence type="ECO:0000313" key="4">
    <source>
        <dbReference type="EMBL" id="THV42417.1"/>
    </source>
</evidence>
<evidence type="ECO:0000256" key="1">
    <source>
        <dbReference type="SAM" id="Coils"/>
    </source>
</evidence>
<proteinExistence type="predicted"/>
<evidence type="ECO:0000313" key="5">
    <source>
        <dbReference type="Proteomes" id="UP000308760"/>
    </source>
</evidence>
<dbReference type="Pfam" id="PF06259">
    <property type="entry name" value="Abhydrolase_8"/>
    <property type="match status" value="1"/>
</dbReference>
<dbReference type="InterPro" id="IPR010427">
    <property type="entry name" value="DUF1023"/>
</dbReference>
<organism evidence="4 5">
    <name type="scientific">Glycomyces buryatensis</name>
    <dbReference type="NCBI Taxonomy" id="2570927"/>
    <lineage>
        <taxon>Bacteria</taxon>
        <taxon>Bacillati</taxon>
        <taxon>Actinomycetota</taxon>
        <taxon>Actinomycetes</taxon>
        <taxon>Glycomycetales</taxon>
        <taxon>Glycomycetaceae</taxon>
        <taxon>Glycomyces</taxon>
    </lineage>
</organism>
<dbReference type="EMBL" id="STGY01000025">
    <property type="protein sequence ID" value="THV42417.1"/>
    <property type="molecule type" value="Genomic_DNA"/>
</dbReference>
<dbReference type="OrthoDB" id="5969911at2"/>
<keyword evidence="5" id="KW-1185">Reference proteome</keyword>
<dbReference type="Proteomes" id="UP000308760">
    <property type="component" value="Unassembled WGS sequence"/>
</dbReference>
<evidence type="ECO:0000256" key="2">
    <source>
        <dbReference type="SAM" id="MobiDB-lite"/>
    </source>
</evidence>
<sequence>MSDMTWKDLLDLDCAAIKEAGEYWKSYASTMIDHTEVLRTEVINGHLSTDNYESDTADLVREHIDLSAGRFEDDVSDYADIRIATSLLELADALGAEQTEVVEVLGLIEEHDFEIEKGPHDYEVNPTGHLHRAIFLHLDPPQWLCDRVGVEKPSAWYDLFSEAEVLVKMNAFYDSAYDLCGQYQDWLRAIMSRAHDADDDAAASLASMSENQTELPPQLGGDYDDQIDGYKDKLSEEVATEMEAIANGESDMSPEQVNQWWDDLTDAEREALIAEHPEWVGPTDGIPVEARDEANRVVLTDQIDDLDSQITDIEQQIAQMEADGTDRGGRGGNEYDTAEYSDLKDQLAELQGQYEGLTYLQDKITDDEGHPAVYDGTDQPYYLLGTGTEGSGQAMVSIGNPDEAANVQTYVPGTYAGIDNLGGDMNRIETMAYDADYWGDGSETATVMWLGYDAPSSLVTEATDTEQAEDAAADLESFTQGLRATAEGDPANLTLTGHSYGSTVIGTAASTEGVDADNLLFVASPGTNVDTADALGVGAENVYATRNDQDVIQHTVVHGTDPTDTSFGANVIESEAQGGYSWWDQYNEGKDNHSTYWQDVNLAGREQMANVVTGQAGT</sequence>
<feature type="region of interest" description="Disordered" evidence="2">
    <location>
        <begin position="202"/>
        <end position="223"/>
    </location>
</feature>
<feature type="coiled-coil region" evidence="1">
    <location>
        <begin position="296"/>
        <end position="360"/>
    </location>
</feature>
<protein>
    <recommendedName>
        <fullName evidence="3">DUF1023 domain-containing protein</fullName>
    </recommendedName>
</protein>
<keyword evidence="1" id="KW-0175">Coiled coil</keyword>
<dbReference type="SUPFAM" id="SSF53474">
    <property type="entry name" value="alpha/beta-Hydrolases"/>
    <property type="match status" value="1"/>
</dbReference>
<comment type="caution">
    <text evidence="4">The sequence shown here is derived from an EMBL/GenBank/DDBJ whole genome shotgun (WGS) entry which is preliminary data.</text>
</comment>
<feature type="domain" description="DUF1023" evidence="3">
    <location>
        <begin position="390"/>
        <end position="555"/>
    </location>
</feature>
<evidence type="ECO:0000259" key="3">
    <source>
        <dbReference type="Pfam" id="PF06259"/>
    </source>
</evidence>